<evidence type="ECO:0000256" key="4">
    <source>
        <dbReference type="ARBA" id="ARBA00022517"/>
    </source>
</evidence>
<feature type="region of interest" description="Disordered" evidence="14">
    <location>
        <begin position="541"/>
        <end position="692"/>
    </location>
</feature>
<dbReference type="SUPFAM" id="SSF57667">
    <property type="entry name" value="beta-beta-alpha zinc fingers"/>
    <property type="match status" value="1"/>
</dbReference>
<dbReference type="InterPro" id="IPR036236">
    <property type="entry name" value="Znf_C2H2_sf"/>
</dbReference>
<keyword evidence="5" id="KW-0698">rRNA processing</keyword>
<evidence type="ECO:0000256" key="2">
    <source>
        <dbReference type="ARBA" id="ARBA00009344"/>
    </source>
</evidence>
<evidence type="ECO:0000256" key="12">
    <source>
        <dbReference type="ARBA" id="ARBA00032993"/>
    </source>
</evidence>
<keyword evidence="7" id="KW-0539">Nucleus</keyword>
<keyword evidence="4" id="KW-0690">Ribosome biogenesis</keyword>
<dbReference type="InterPro" id="IPR004087">
    <property type="entry name" value="KH_dom"/>
</dbReference>
<dbReference type="STRING" id="205917.A0A4Y9XZS6"/>
<keyword evidence="8" id="KW-0687">Ribonucleoprotein</keyword>
<comment type="subcellular location">
    <subcellularLocation>
        <location evidence="1">Nucleus</location>
        <location evidence="1">Nucleolus</location>
    </subcellularLocation>
</comment>
<evidence type="ECO:0000256" key="9">
    <source>
        <dbReference type="ARBA" id="ARBA00024668"/>
    </source>
</evidence>
<evidence type="ECO:0000256" key="1">
    <source>
        <dbReference type="ARBA" id="ARBA00004604"/>
    </source>
</evidence>
<dbReference type="SMART" id="SM00322">
    <property type="entry name" value="KH"/>
    <property type="match status" value="1"/>
</dbReference>
<evidence type="ECO:0000313" key="16">
    <source>
        <dbReference type="EMBL" id="TFY55656.1"/>
    </source>
</evidence>
<name>A0A4Y9XZS6_9AGAM</name>
<feature type="compositionally biased region" description="Pro residues" evidence="14">
    <location>
        <begin position="681"/>
        <end position="690"/>
    </location>
</feature>
<dbReference type="InterPro" id="IPR024166">
    <property type="entry name" value="rRNA_assembly_KRR1"/>
</dbReference>
<evidence type="ECO:0000256" key="6">
    <source>
        <dbReference type="ARBA" id="ARBA00022884"/>
    </source>
</evidence>
<reference evidence="16 17" key="1">
    <citation type="submission" date="2019-02" db="EMBL/GenBank/DDBJ databases">
        <title>Genome sequencing of the rare red list fungi Dentipellis fragilis.</title>
        <authorList>
            <person name="Buettner E."/>
            <person name="Kellner H."/>
        </authorList>
    </citation>
    <scope>NUCLEOTIDE SEQUENCE [LARGE SCALE GENOMIC DNA]</scope>
    <source>
        <strain evidence="16 17">DSM 105465</strain>
    </source>
</reference>
<dbReference type="Gene3D" id="3.30.160.60">
    <property type="entry name" value="Classic Zinc Finger"/>
    <property type="match status" value="1"/>
</dbReference>
<dbReference type="GO" id="GO:0003723">
    <property type="term" value="F:RNA binding"/>
    <property type="evidence" value="ECO:0007669"/>
    <property type="project" value="UniProtKB-KW"/>
</dbReference>
<keyword evidence="6" id="KW-0694">RNA-binding</keyword>
<evidence type="ECO:0000256" key="5">
    <source>
        <dbReference type="ARBA" id="ARBA00022552"/>
    </source>
</evidence>
<evidence type="ECO:0000256" key="14">
    <source>
        <dbReference type="SAM" id="MobiDB-lite"/>
    </source>
</evidence>
<dbReference type="InterPro" id="IPR048550">
    <property type="entry name" value="KRR1-like_KH1_euk"/>
</dbReference>
<evidence type="ECO:0000256" key="13">
    <source>
        <dbReference type="PROSITE-ProRule" id="PRU00042"/>
    </source>
</evidence>
<evidence type="ECO:0000256" key="10">
    <source>
        <dbReference type="ARBA" id="ARBA00025908"/>
    </source>
</evidence>
<dbReference type="CDD" id="cd22393">
    <property type="entry name" value="KH-I_KRR1_rpt1"/>
    <property type="match status" value="1"/>
</dbReference>
<evidence type="ECO:0000256" key="11">
    <source>
        <dbReference type="ARBA" id="ARBA00032023"/>
    </source>
</evidence>
<feature type="region of interest" description="Disordered" evidence="14">
    <location>
        <begin position="362"/>
        <end position="402"/>
    </location>
</feature>
<feature type="compositionally biased region" description="Basic and acidic residues" evidence="14">
    <location>
        <begin position="494"/>
        <end position="516"/>
    </location>
</feature>
<dbReference type="CDD" id="cd22394">
    <property type="entry name" value="KH-I_KRR1_rpt2"/>
    <property type="match status" value="1"/>
</dbReference>
<evidence type="ECO:0000256" key="8">
    <source>
        <dbReference type="ARBA" id="ARBA00023274"/>
    </source>
</evidence>
<dbReference type="Pfam" id="PF21800">
    <property type="entry name" value="KH_KRR1_2nd"/>
    <property type="match status" value="1"/>
</dbReference>
<evidence type="ECO:0000256" key="7">
    <source>
        <dbReference type="ARBA" id="ARBA00023242"/>
    </source>
</evidence>
<keyword evidence="13" id="KW-0479">Metal-binding</keyword>
<feature type="domain" description="C2H2-type" evidence="15">
    <location>
        <begin position="707"/>
        <end position="735"/>
    </location>
</feature>
<dbReference type="GO" id="GO:0006364">
    <property type="term" value="P:rRNA processing"/>
    <property type="evidence" value="ECO:0007669"/>
    <property type="project" value="UniProtKB-KW"/>
</dbReference>
<dbReference type="PROSITE" id="PS50157">
    <property type="entry name" value="ZINC_FINGER_C2H2_2"/>
    <property type="match status" value="2"/>
</dbReference>
<evidence type="ECO:0000256" key="3">
    <source>
        <dbReference type="ARBA" id="ARBA00017405"/>
    </source>
</evidence>
<dbReference type="GO" id="GO:0008270">
    <property type="term" value="F:zinc ion binding"/>
    <property type="evidence" value="ECO:0007669"/>
    <property type="project" value="UniProtKB-KW"/>
</dbReference>
<feature type="region of interest" description="Disordered" evidence="14">
    <location>
        <begin position="242"/>
        <end position="272"/>
    </location>
</feature>
<organism evidence="16 17">
    <name type="scientific">Dentipellis fragilis</name>
    <dbReference type="NCBI Taxonomy" id="205917"/>
    <lineage>
        <taxon>Eukaryota</taxon>
        <taxon>Fungi</taxon>
        <taxon>Dikarya</taxon>
        <taxon>Basidiomycota</taxon>
        <taxon>Agaricomycotina</taxon>
        <taxon>Agaricomycetes</taxon>
        <taxon>Russulales</taxon>
        <taxon>Hericiaceae</taxon>
        <taxon>Dentipellis</taxon>
    </lineage>
</organism>
<dbReference type="PROSITE" id="PS00028">
    <property type="entry name" value="ZINC_FINGER_C2H2_1"/>
    <property type="match status" value="1"/>
</dbReference>
<dbReference type="OrthoDB" id="441223at2759"/>
<proteinExistence type="inferred from homology"/>
<comment type="subunit">
    <text evidence="10">Component of the ribosomal small subunit (SSU) processome composed of at least 40 protein subunits and snoRNA U3. Interacts with snoRNA U3. Interacts with MPP10, KRI1 and with ribosomal proteins RPS1A, RPS4A, RPS4B, RPS8A, RPS8B, RPS11A, RPS11B, RPS13, RPS24, RPS25, RPL4A, RPL7B, RPL8, RPL23, RPL25 and RPL28.</text>
</comment>
<dbReference type="FunFam" id="3.30.1370.10:FF:000014">
    <property type="entry name" value="KRR1 small subunit processome component"/>
    <property type="match status" value="1"/>
</dbReference>
<protein>
    <recommendedName>
        <fullName evidence="3">KRR1 small subunit processome component</fullName>
    </recommendedName>
    <alternativeName>
        <fullName evidence="12">KRR-R motif-containing protein 1</fullName>
    </alternativeName>
    <alternativeName>
        <fullName evidence="11">Ribosomal RNA assembly protein KRR1</fullName>
    </alternativeName>
</protein>
<feature type="compositionally biased region" description="Acidic residues" evidence="14">
    <location>
        <begin position="550"/>
        <end position="576"/>
    </location>
</feature>
<dbReference type="EMBL" id="SEOQ01000896">
    <property type="protein sequence ID" value="TFY55656.1"/>
    <property type="molecule type" value="Genomic_DNA"/>
</dbReference>
<evidence type="ECO:0000313" key="17">
    <source>
        <dbReference type="Proteomes" id="UP000298327"/>
    </source>
</evidence>
<feature type="domain" description="C2H2-type" evidence="15">
    <location>
        <begin position="736"/>
        <end position="761"/>
    </location>
</feature>
<accession>A0A4Y9XZS6</accession>
<dbReference type="InterPro" id="IPR048548">
    <property type="entry name" value="KRR1-like_KH2"/>
</dbReference>
<dbReference type="SUPFAM" id="SSF54791">
    <property type="entry name" value="Eukaryotic type KH-domain (KH-domain type I)"/>
    <property type="match status" value="1"/>
</dbReference>
<dbReference type="InterPro" id="IPR041174">
    <property type="entry name" value="KRR1-like_KH1"/>
</dbReference>
<comment type="similarity">
    <text evidence="2">Belongs to the KRR1 family.</text>
</comment>
<feature type="region of interest" description="Disordered" evidence="14">
    <location>
        <begin position="493"/>
        <end position="528"/>
    </location>
</feature>
<dbReference type="Proteomes" id="UP000298327">
    <property type="component" value="Unassembled WGS sequence"/>
</dbReference>
<dbReference type="InterPro" id="IPR036612">
    <property type="entry name" value="KH_dom_type_1_sf"/>
</dbReference>
<dbReference type="InterPro" id="IPR013087">
    <property type="entry name" value="Znf_C2H2_type"/>
</dbReference>
<dbReference type="GO" id="GO:0032040">
    <property type="term" value="C:small-subunit processome"/>
    <property type="evidence" value="ECO:0007669"/>
    <property type="project" value="TreeGrafter"/>
</dbReference>
<keyword evidence="13" id="KW-0862">Zinc</keyword>
<dbReference type="Gene3D" id="3.30.1370.10">
    <property type="entry name" value="K Homology domain, type 1"/>
    <property type="match status" value="2"/>
</dbReference>
<dbReference type="AlphaFoldDB" id="A0A4Y9XZS6"/>
<feature type="region of interest" description="Disordered" evidence="14">
    <location>
        <begin position="449"/>
        <end position="479"/>
    </location>
</feature>
<dbReference type="SMART" id="SM00355">
    <property type="entry name" value="ZnF_C2H2"/>
    <property type="match status" value="2"/>
</dbReference>
<dbReference type="FunFam" id="3.30.1370.10:FF:000011">
    <property type="entry name" value="KRR1 small subunit processome component"/>
    <property type="match status" value="1"/>
</dbReference>
<sequence>MSSDGEETVAVNKNKRFRQEKPWDTDDIDHVCFFFTAADNKGGTFTEESSFATLFPKYREKYLREAWSAVTKALDSLGIACTLDLIHGSMSVRTTRKTYDPYIVLKARDMIKLLARGVAVGQAVKILDDDMACDIIKIGNVVRNKERFVKRRQRIIGPDGSTLKAIELLTQCYVLVQGNTVSVMGPYKSLKEVRRVVLDCMKNIHPIYRIKELMIKRELAKDPKLATESWDRFLPQFRRKHLSTSEKTARKNDRIESKNEARKAAGLEPVAATKKPEKKIYTPFPPAQQPRKVDLQLESGEYFLQPHEKKRREKRERQQKVCISVLRRQSTYFRTVIKQIESTEKRRAERAEAFVAPVEEAAPTVEEKRKRRRKDLESELDGDEPPNEGKAGKKKKRKSAFSRMEQCNATVLNAVDGNEVSKSVWVHVEPTTHRAMPRHTARIAEFMRELSPPNRSDKPTQASSCRDNGPSMRRDRTPVLEKTLVAIAGLSDDLSEKCDHHPKRDEQDRSEAKEADVQEGSSDSGKAVEISFNAVEATKDMACALREVPEENEEDPEEEEEDEEVDELQDDSDEDEQKPGAPTITTLQELSHPRTPQTLPPISMLVPSLPPIRSRPSYPPSPALQPLRYSKSLDRLPSSVRPSQPLKRPRASSDGLTMPPESSKRQRLLLPDDTSRWTPLASPPPQPRIPIYPSGSAPQFGQKTEKCICPECGRALQRLPDLRRHIESIHGDQKAFHCEPCNAYFNRSDAFLRHKKSSKRHLEIMAELDGSAANP</sequence>
<dbReference type="InterPro" id="IPR048549">
    <property type="entry name" value="KRR1-like_KH2_euk"/>
</dbReference>
<feature type="compositionally biased region" description="Basic and acidic residues" evidence="14">
    <location>
        <begin position="243"/>
        <end position="265"/>
    </location>
</feature>
<feature type="compositionally biased region" description="Polar residues" evidence="14">
    <location>
        <begin position="583"/>
        <end position="597"/>
    </location>
</feature>
<comment type="caution">
    <text evidence="16">The sequence shown here is derived from an EMBL/GenBank/DDBJ whole genome shotgun (WGS) entry which is preliminary data.</text>
</comment>
<gene>
    <name evidence="16" type="ORF">EVG20_g9237</name>
</gene>
<dbReference type="PANTHER" id="PTHR12581">
    <property type="entry name" value="HIV-1 REV BINDING PROTEIN 2, 3"/>
    <property type="match status" value="1"/>
</dbReference>
<keyword evidence="17" id="KW-1185">Reference proteome</keyword>
<comment type="function">
    <text evidence="9">Required for 40S ribosome biogenesis. Involved in nucleolar processing of pre-18S ribosomal RNA and ribosome assembly. Essential for vegetative growth.</text>
</comment>
<evidence type="ECO:0000259" key="15">
    <source>
        <dbReference type="PROSITE" id="PS50157"/>
    </source>
</evidence>
<dbReference type="Pfam" id="PF17903">
    <property type="entry name" value="KH_KRR1_1st"/>
    <property type="match status" value="1"/>
</dbReference>
<dbReference type="PANTHER" id="PTHR12581:SF0">
    <property type="entry name" value="KRR1 SMALL SUBUNIT PROCESSOME COMPONENT HOMOLOG"/>
    <property type="match status" value="1"/>
</dbReference>
<keyword evidence="13" id="KW-0863">Zinc-finger</keyword>